<sequence length="479" mass="49325">MKNSDSFCCSRMTRCVARVPQCPQTKVTRKATTETGRTPMSRNIPAGKHPQVGGRCVRAGRDPVHGSGDYDRGLRTAGRRRPSTTVRPRRTRMPLRARARALGAALLALAGVLAVAPPVSAAPEGVAASGSLRGAEYVALGDSYAAGYGLPDPTGKPIPACGQSSRDYPHRVAERLGLRLTDVSCATATTADVRRRSPAGAPAQLEALGPSTRVVTLTIGGNDSGLFSQAFTCLALTRTGPVIAGTDAASCRSQLVRNGVDSLRRTVEGTIAADLATTIRAVRRAAPNAALVLVGYPTIFPDAAHTPSGGCFRPAITGSFLTGTYPENAFPFTDVDVAYFAGVQAALDATTARVAREAGVPYVSMLAASAAHSPCATRGAWVNGMHFRSPEDVQQVDLDPGALHPNEAGAAALADAAASGIQQAVRPTPTPSPSATAGARSAAPQPLLLGLGVAVAVVLLGVAAAAAIAVLGRRRLRRR</sequence>
<evidence type="ECO:0000256" key="2">
    <source>
        <dbReference type="PIRSR" id="PIRSR637460-2"/>
    </source>
</evidence>
<dbReference type="InterPro" id="IPR037460">
    <property type="entry name" value="SEST-like"/>
</dbReference>
<evidence type="ECO:0000256" key="4">
    <source>
        <dbReference type="SAM" id="Phobius"/>
    </source>
</evidence>
<evidence type="ECO:0000259" key="5">
    <source>
        <dbReference type="Pfam" id="PF13472"/>
    </source>
</evidence>
<accession>A0A3A1U178</accession>
<name>A0A3A1U178_9MICO</name>
<dbReference type="GO" id="GO:0019433">
    <property type="term" value="P:triglyceride catabolic process"/>
    <property type="evidence" value="ECO:0007669"/>
    <property type="project" value="TreeGrafter"/>
</dbReference>
<feature type="domain" description="SGNH hydrolase-type esterase" evidence="5">
    <location>
        <begin position="139"/>
        <end position="412"/>
    </location>
</feature>
<dbReference type="PANTHER" id="PTHR37981">
    <property type="entry name" value="LIPASE 2"/>
    <property type="match status" value="1"/>
</dbReference>
<dbReference type="Gene3D" id="3.40.50.1110">
    <property type="entry name" value="SGNH hydrolase"/>
    <property type="match status" value="1"/>
</dbReference>
<dbReference type="InterPro" id="IPR013830">
    <property type="entry name" value="SGNH_hydro"/>
</dbReference>
<protein>
    <submittedName>
        <fullName evidence="6">SGNH/GDSL hydrolase family protein</fullName>
    </submittedName>
</protein>
<dbReference type="AlphaFoldDB" id="A0A3A1U178"/>
<organism evidence="6 7">
    <name type="scientific">Amnibacterium setariae</name>
    <dbReference type="NCBI Taxonomy" id="2306585"/>
    <lineage>
        <taxon>Bacteria</taxon>
        <taxon>Bacillati</taxon>
        <taxon>Actinomycetota</taxon>
        <taxon>Actinomycetes</taxon>
        <taxon>Micrococcales</taxon>
        <taxon>Microbacteriaceae</taxon>
        <taxon>Amnibacterium</taxon>
    </lineage>
</organism>
<keyword evidence="2" id="KW-1015">Disulfide bond</keyword>
<feature type="disulfide bond" evidence="2">
    <location>
        <begin position="311"/>
        <end position="375"/>
    </location>
</feature>
<feature type="transmembrane region" description="Helical" evidence="4">
    <location>
        <begin position="97"/>
        <end position="116"/>
    </location>
</feature>
<dbReference type="GO" id="GO:0004806">
    <property type="term" value="F:triacylglycerol lipase activity"/>
    <property type="evidence" value="ECO:0007669"/>
    <property type="project" value="TreeGrafter"/>
</dbReference>
<feature type="disulfide bond" evidence="2">
    <location>
        <begin position="161"/>
        <end position="185"/>
    </location>
</feature>
<feature type="active site" evidence="1">
    <location>
        <position position="404"/>
    </location>
</feature>
<evidence type="ECO:0000313" key="6">
    <source>
        <dbReference type="EMBL" id="RIX27567.1"/>
    </source>
</evidence>
<keyword evidence="4" id="KW-0472">Membrane</keyword>
<feature type="transmembrane region" description="Helical" evidence="4">
    <location>
        <begin position="447"/>
        <end position="471"/>
    </location>
</feature>
<feature type="compositionally biased region" description="Basic and acidic residues" evidence="3">
    <location>
        <begin position="59"/>
        <end position="74"/>
    </location>
</feature>
<evidence type="ECO:0000256" key="1">
    <source>
        <dbReference type="PIRSR" id="PIRSR637460-1"/>
    </source>
</evidence>
<keyword evidence="4" id="KW-1133">Transmembrane helix</keyword>
<comment type="caution">
    <text evidence="6">The sequence shown here is derived from an EMBL/GenBank/DDBJ whole genome shotgun (WGS) entry which is preliminary data.</text>
</comment>
<dbReference type="CDD" id="cd01823">
    <property type="entry name" value="SEST_like"/>
    <property type="match status" value="1"/>
</dbReference>
<proteinExistence type="predicted"/>
<dbReference type="Pfam" id="PF13472">
    <property type="entry name" value="Lipase_GDSL_2"/>
    <property type="match status" value="1"/>
</dbReference>
<evidence type="ECO:0000256" key="3">
    <source>
        <dbReference type="SAM" id="MobiDB-lite"/>
    </source>
</evidence>
<feature type="region of interest" description="Disordered" evidence="3">
    <location>
        <begin position="27"/>
        <end position="90"/>
    </location>
</feature>
<dbReference type="Proteomes" id="UP000265742">
    <property type="component" value="Unassembled WGS sequence"/>
</dbReference>
<keyword evidence="7" id="KW-1185">Reference proteome</keyword>
<dbReference type="EMBL" id="QXTG01000002">
    <property type="protein sequence ID" value="RIX27567.1"/>
    <property type="molecule type" value="Genomic_DNA"/>
</dbReference>
<dbReference type="PANTHER" id="PTHR37981:SF1">
    <property type="entry name" value="SGNH HYDROLASE-TYPE ESTERASE DOMAIN-CONTAINING PROTEIN"/>
    <property type="match status" value="1"/>
</dbReference>
<dbReference type="InterPro" id="IPR036514">
    <property type="entry name" value="SGNH_hydro_sf"/>
</dbReference>
<keyword evidence="4" id="KW-0812">Transmembrane</keyword>
<reference evidence="7" key="1">
    <citation type="submission" date="2018-09" db="EMBL/GenBank/DDBJ databases">
        <authorList>
            <person name="Kim I."/>
        </authorList>
    </citation>
    <scope>NUCLEOTIDE SEQUENCE [LARGE SCALE GENOMIC DNA]</scope>
    <source>
        <strain evidence="7">DD4a</strain>
    </source>
</reference>
<feature type="compositionally biased region" description="Basic residues" evidence="3">
    <location>
        <begin position="77"/>
        <end position="90"/>
    </location>
</feature>
<keyword evidence="6" id="KW-0378">Hydrolase</keyword>
<evidence type="ECO:0000313" key="7">
    <source>
        <dbReference type="Proteomes" id="UP000265742"/>
    </source>
</evidence>
<gene>
    <name evidence="6" type="ORF">D1781_08290</name>
</gene>
<dbReference type="SUPFAM" id="SSF52266">
    <property type="entry name" value="SGNH hydrolase"/>
    <property type="match status" value="1"/>
</dbReference>
<feature type="disulfide bond" evidence="2">
    <location>
        <begin position="233"/>
        <end position="251"/>
    </location>
</feature>
<feature type="active site" description="Nucleophile" evidence="1">
    <location>
        <position position="143"/>
    </location>
</feature>
<feature type="region of interest" description="Disordered" evidence="3">
    <location>
        <begin position="421"/>
        <end position="440"/>
    </location>
</feature>